<evidence type="ECO:0000313" key="6">
    <source>
        <dbReference type="Proteomes" id="UP000530660"/>
    </source>
</evidence>
<dbReference type="Pfam" id="PF00808">
    <property type="entry name" value="CBFD_NFYB_HMF"/>
    <property type="match status" value="1"/>
</dbReference>
<feature type="domain" description="Transcription factor CBF/NF-Y/archaeal histone" evidence="4">
    <location>
        <begin position="132"/>
        <end position="176"/>
    </location>
</feature>
<dbReference type="InterPro" id="IPR042225">
    <property type="entry name" value="Ncb2"/>
</dbReference>
<keyword evidence="2" id="KW-0539">Nucleus</keyword>
<proteinExistence type="predicted"/>
<gene>
    <name evidence="5" type="primary">DR1</name>
    <name evidence="5" type="ORF">F1559_000849</name>
</gene>
<dbReference type="InterPro" id="IPR003958">
    <property type="entry name" value="CBFA_NFYB_domain"/>
</dbReference>
<comment type="caution">
    <text evidence="5">The sequence shown here is derived from an EMBL/GenBank/DDBJ whole genome shotgun (WGS) entry which is preliminary data.</text>
</comment>
<dbReference type="PANTHER" id="PTHR46138:SF1">
    <property type="entry name" value="PROTEIN DR1"/>
    <property type="match status" value="1"/>
</dbReference>
<evidence type="ECO:0000256" key="1">
    <source>
        <dbReference type="ARBA" id="ARBA00004123"/>
    </source>
</evidence>
<protein>
    <submittedName>
        <fullName evidence="5">Down-regulator of transcription 1</fullName>
    </submittedName>
</protein>
<evidence type="ECO:0000256" key="3">
    <source>
        <dbReference type="SAM" id="MobiDB-lite"/>
    </source>
</evidence>
<evidence type="ECO:0000313" key="5">
    <source>
        <dbReference type="EMBL" id="KAF6001654.1"/>
    </source>
</evidence>
<reference evidence="5 6" key="1">
    <citation type="journal article" date="2020" name="J. Phycol.">
        <title>Comparative genome analysis reveals Cyanidiococcus gen. nov., a new extremophilic red algal genus sister to Cyanidioschyzon (Cyanidioschyzonaceae, Rhodophyta).</title>
        <authorList>
            <person name="Liu S.-L."/>
            <person name="Chiang Y.-R."/>
            <person name="Yoon H.S."/>
            <person name="Fu H.-Y."/>
        </authorList>
    </citation>
    <scope>NUCLEOTIDE SEQUENCE [LARGE SCALE GENOMIC DNA]</scope>
    <source>
        <strain evidence="5 6">THAL066</strain>
    </source>
</reference>
<dbReference type="GO" id="GO:0046982">
    <property type="term" value="F:protein heterodimerization activity"/>
    <property type="evidence" value="ECO:0007669"/>
    <property type="project" value="InterPro"/>
</dbReference>
<keyword evidence="6" id="KW-1185">Reference proteome</keyword>
<name>A0A7J7IFZ0_9RHOD</name>
<dbReference type="InterPro" id="IPR009072">
    <property type="entry name" value="Histone-fold"/>
</dbReference>
<dbReference type="OrthoDB" id="601405at2759"/>
<evidence type="ECO:0000259" key="4">
    <source>
        <dbReference type="Pfam" id="PF00808"/>
    </source>
</evidence>
<dbReference type="Gene3D" id="1.10.20.10">
    <property type="entry name" value="Histone, subunit A"/>
    <property type="match status" value="1"/>
</dbReference>
<dbReference type="Proteomes" id="UP000530660">
    <property type="component" value="Unassembled WGS sequence"/>
</dbReference>
<feature type="compositionally biased region" description="Polar residues" evidence="3">
    <location>
        <begin position="105"/>
        <end position="116"/>
    </location>
</feature>
<dbReference type="AlphaFoldDB" id="A0A7J7IFZ0"/>
<evidence type="ECO:0000256" key="2">
    <source>
        <dbReference type="ARBA" id="ARBA00023242"/>
    </source>
</evidence>
<dbReference type="EMBL" id="VWRR01000013">
    <property type="protein sequence ID" value="KAF6001654.1"/>
    <property type="molecule type" value="Genomic_DNA"/>
</dbReference>
<accession>A0A7J7IFZ0</accession>
<dbReference type="SUPFAM" id="SSF47113">
    <property type="entry name" value="Histone-fold"/>
    <property type="match status" value="1"/>
</dbReference>
<sequence length="240" mass="26799">MFPAGEHETQGRMAEALTEEAGLPRKTILSWVSTVLQESEQHADVGQRIVFDQATRGSRRAPERNDCSGPEARGETPNATRDAINEEQTPDEDARGLCSKEDDVSSTGNSSFSEDSVASDAEATLLPMVRSLHPDARDLVCACANAFVRHIAIEANRARSDDRRRTIFPKHVLIALERLGLETYVPALEPLIERVEDEQVERQRKKTGRARFEHTGLSMEELKRQQAELLAAAREQTLWP</sequence>
<dbReference type="GO" id="GO:0016251">
    <property type="term" value="F:RNA polymerase II general transcription initiation factor activity"/>
    <property type="evidence" value="ECO:0007669"/>
    <property type="project" value="TreeGrafter"/>
</dbReference>
<comment type="subcellular location">
    <subcellularLocation>
        <location evidence="1">Nucleus</location>
    </subcellularLocation>
</comment>
<dbReference type="GO" id="GO:0017025">
    <property type="term" value="F:TBP-class protein binding"/>
    <property type="evidence" value="ECO:0007669"/>
    <property type="project" value="TreeGrafter"/>
</dbReference>
<dbReference type="PANTHER" id="PTHR46138">
    <property type="entry name" value="PROTEIN DR1"/>
    <property type="match status" value="1"/>
</dbReference>
<organism evidence="5 6">
    <name type="scientific">Cyanidiococcus yangmingshanensis</name>
    <dbReference type="NCBI Taxonomy" id="2690220"/>
    <lineage>
        <taxon>Eukaryota</taxon>
        <taxon>Rhodophyta</taxon>
        <taxon>Bangiophyceae</taxon>
        <taxon>Cyanidiales</taxon>
        <taxon>Cyanidiaceae</taxon>
        <taxon>Cyanidiococcus</taxon>
    </lineage>
</organism>
<dbReference type="GO" id="GO:0017054">
    <property type="term" value="C:negative cofactor 2 complex"/>
    <property type="evidence" value="ECO:0007669"/>
    <property type="project" value="InterPro"/>
</dbReference>
<dbReference type="GO" id="GO:0051123">
    <property type="term" value="P:RNA polymerase II preinitiation complex assembly"/>
    <property type="evidence" value="ECO:0007669"/>
    <property type="project" value="TreeGrafter"/>
</dbReference>
<feature type="compositionally biased region" description="Basic and acidic residues" evidence="3">
    <location>
        <begin position="92"/>
        <end position="103"/>
    </location>
</feature>
<dbReference type="GO" id="GO:0000122">
    <property type="term" value="P:negative regulation of transcription by RNA polymerase II"/>
    <property type="evidence" value="ECO:0007669"/>
    <property type="project" value="InterPro"/>
</dbReference>
<feature type="region of interest" description="Disordered" evidence="3">
    <location>
        <begin position="47"/>
        <end position="118"/>
    </location>
</feature>